<keyword evidence="1" id="KW-0812">Transmembrane</keyword>
<evidence type="ECO:0000259" key="2">
    <source>
        <dbReference type="Pfam" id="PF07885"/>
    </source>
</evidence>
<dbReference type="OrthoDB" id="9813518at2"/>
<dbReference type="Gene3D" id="1.10.287.70">
    <property type="match status" value="1"/>
</dbReference>
<feature type="transmembrane region" description="Helical" evidence="1">
    <location>
        <begin position="167"/>
        <end position="185"/>
    </location>
</feature>
<dbReference type="EMBL" id="CP000828">
    <property type="protein sequence ID" value="ABW25241.1"/>
    <property type="molecule type" value="Genomic_DNA"/>
</dbReference>
<name>B0C6E7_ACAM1</name>
<dbReference type="KEGG" id="amr:AM1_0155"/>
<accession>B0C6E7</accession>
<feature type="transmembrane region" description="Helical" evidence="1">
    <location>
        <begin position="125"/>
        <end position="147"/>
    </location>
</feature>
<evidence type="ECO:0000256" key="1">
    <source>
        <dbReference type="SAM" id="Phobius"/>
    </source>
</evidence>
<dbReference type="AlphaFoldDB" id="B0C6E7"/>
<evidence type="ECO:0000313" key="3">
    <source>
        <dbReference type="EMBL" id="ABW25241.1"/>
    </source>
</evidence>
<organism evidence="3 4">
    <name type="scientific">Acaryochloris marina (strain MBIC 11017)</name>
    <dbReference type="NCBI Taxonomy" id="329726"/>
    <lineage>
        <taxon>Bacteria</taxon>
        <taxon>Bacillati</taxon>
        <taxon>Cyanobacteriota</taxon>
        <taxon>Cyanophyceae</taxon>
        <taxon>Acaryochloridales</taxon>
        <taxon>Acaryochloridaceae</taxon>
        <taxon>Acaryochloris</taxon>
    </lineage>
</organism>
<keyword evidence="1" id="KW-0472">Membrane</keyword>
<feature type="domain" description="Potassium channel" evidence="2">
    <location>
        <begin position="141"/>
        <end position="212"/>
    </location>
</feature>
<dbReference type="Proteomes" id="UP000000268">
    <property type="component" value="Chromosome"/>
</dbReference>
<feature type="transmembrane region" description="Helical" evidence="1">
    <location>
        <begin position="62"/>
        <end position="82"/>
    </location>
</feature>
<feature type="transmembrane region" description="Helical" evidence="1">
    <location>
        <begin position="94"/>
        <end position="113"/>
    </location>
</feature>
<dbReference type="eggNOG" id="ENOG5032Y28">
    <property type="taxonomic scope" value="Bacteria"/>
</dbReference>
<protein>
    <submittedName>
        <fullName evidence="3">Ion transport protein, putative</fullName>
    </submittedName>
</protein>
<keyword evidence="4" id="KW-1185">Reference proteome</keyword>
<keyword evidence="1" id="KW-1133">Transmembrane helix</keyword>
<gene>
    <name evidence="3" type="ordered locus">AM1_0155</name>
</gene>
<feature type="transmembrane region" description="Helical" evidence="1">
    <location>
        <begin position="17"/>
        <end position="50"/>
    </location>
</feature>
<dbReference type="STRING" id="329726.AM1_0155"/>
<evidence type="ECO:0000313" key="4">
    <source>
        <dbReference type="Proteomes" id="UP000000268"/>
    </source>
</evidence>
<dbReference type="RefSeq" id="WP_012160855.1">
    <property type="nucleotide sequence ID" value="NC_009925.1"/>
</dbReference>
<dbReference type="SUPFAM" id="SSF81324">
    <property type="entry name" value="Voltage-gated potassium channels"/>
    <property type="match status" value="1"/>
</dbReference>
<reference evidence="3 4" key="1">
    <citation type="journal article" date="2008" name="Proc. Natl. Acad. Sci. U.S.A.">
        <title>Niche adaptation and genome expansion in the chlorophyll d-producing cyanobacterium Acaryochloris marina.</title>
        <authorList>
            <person name="Swingley W.D."/>
            <person name="Chen M."/>
            <person name="Cheung P.C."/>
            <person name="Conrad A.L."/>
            <person name="Dejesa L.C."/>
            <person name="Hao J."/>
            <person name="Honchak B.M."/>
            <person name="Karbach L.E."/>
            <person name="Kurdoglu A."/>
            <person name="Lahiri S."/>
            <person name="Mastrian S.D."/>
            <person name="Miyashita H."/>
            <person name="Page L."/>
            <person name="Ramakrishna P."/>
            <person name="Satoh S."/>
            <person name="Sattley W.M."/>
            <person name="Shimada Y."/>
            <person name="Taylor H.L."/>
            <person name="Tomo T."/>
            <person name="Tsuchiya T."/>
            <person name="Wang Z.T."/>
            <person name="Raymond J."/>
            <person name="Mimuro M."/>
            <person name="Blankenship R.E."/>
            <person name="Touchman J.W."/>
        </authorList>
    </citation>
    <scope>NUCLEOTIDE SEQUENCE [LARGE SCALE GENOMIC DNA]</scope>
    <source>
        <strain evidence="4">MBIC 11017</strain>
    </source>
</reference>
<dbReference type="Pfam" id="PF07885">
    <property type="entry name" value="Ion_trans_2"/>
    <property type="match status" value="1"/>
</dbReference>
<dbReference type="HOGENOM" id="CLU_089632_2_0_3"/>
<feature type="transmembrane region" description="Helical" evidence="1">
    <location>
        <begin position="192"/>
        <end position="213"/>
    </location>
</feature>
<proteinExistence type="predicted"/>
<dbReference type="InterPro" id="IPR013099">
    <property type="entry name" value="K_chnl_dom"/>
</dbReference>
<sequence>MKITCLQSLTNHKYTQLLLTLLLLFVAYAVVGAIAAEVILSLILLIAIVLIVRTFFLQKRAFYFYIVIAGLAFISDCFYILFTQSSYHRLIPALIADSVYIGFLILSIILMLHKLFENNNVTIDTIVGGICVFLLIGDLWFLFYSSIHLFHPDAFSSARETIQTFDLLYFSFTTLTTVGYGDVVPVSQLAKVVANFEAIVGVIYPAIFISRLVGGYNPD</sequence>